<dbReference type="PRINTS" id="PR00085">
    <property type="entry name" value="THFDHDRGNASE"/>
</dbReference>
<keyword evidence="4 9" id="KW-0378">Hydrolase</keyword>
<comment type="catalytic activity">
    <reaction evidence="9">
        <text>(6R)-5,10-methenyltetrahydrofolate + H2O = (6R)-10-formyltetrahydrofolate + H(+)</text>
        <dbReference type="Rhea" id="RHEA:23700"/>
        <dbReference type="ChEBI" id="CHEBI:15377"/>
        <dbReference type="ChEBI" id="CHEBI:15378"/>
        <dbReference type="ChEBI" id="CHEBI:57455"/>
        <dbReference type="ChEBI" id="CHEBI:195366"/>
        <dbReference type="EC" id="3.5.4.9"/>
    </reaction>
</comment>
<evidence type="ECO:0000256" key="9">
    <source>
        <dbReference type="HAMAP-Rule" id="MF_01576"/>
    </source>
</evidence>
<feature type="domain" description="Tetrahydrofolate dehydrogenase/cyclohydrolase catalytic" evidence="10">
    <location>
        <begin position="5"/>
        <end position="117"/>
    </location>
</feature>
<dbReference type="GO" id="GO:0006164">
    <property type="term" value="P:purine nucleotide biosynthetic process"/>
    <property type="evidence" value="ECO:0007669"/>
    <property type="project" value="UniProtKB-KW"/>
</dbReference>
<gene>
    <name evidence="9" type="primary">folD</name>
    <name evidence="12" type="ORF">A3B37_00875</name>
</gene>
<evidence type="ECO:0000256" key="8">
    <source>
        <dbReference type="ARBA" id="ARBA00023268"/>
    </source>
</evidence>
<dbReference type="GO" id="GO:0000105">
    <property type="term" value="P:L-histidine biosynthetic process"/>
    <property type="evidence" value="ECO:0007669"/>
    <property type="project" value="UniProtKB-KW"/>
</dbReference>
<dbReference type="Pfam" id="PF02882">
    <property type="entry name" value="THF_DHG_CYH_C"/>
    <property type="match status" value="1"/>
</dbReference>
<dbReference type="HAMAP" id="MF_01576">
    <property type="entry name" value="THF_DHG_CYH"/>
    <property type="match status" value="1"/>
</dbReference>
<dbReference type="EC" id="3.5.4.9" evidence="9"/>
<keyword evidence="3 9" id="KW-0658">Purine biosynthesis</keyword>
<proteinExistence type="inferred from homology"/>
<feature type="binding site" evidence="9">
    <location>
        <begin position="162"/>
        <end position="164"/>
    </location>
    <ligand>
        <name>NADP(+)</name>
        <dbReference type="ChEBI" id="CHEBI:58349"/>
    </ligand>
</feature>
<dbReference type="InterPro" id="IPR046346">
    <property type="entry name" value="Aminoacid_DH-like_N_sf"/>
</dbReference>
<dbReference type="EMBL" id="MHQS01000006">
    <property type="protein sequence ID" value="OHA09081.1"/>
    <property type="molecule type" value="Genomic_DNA"/>
</dbReference>
<comment type="catalytic activity">
    <reaction evidence="9">
        <text>(6R)-5,10-methylene-5,6,7,8-tetrahydrofolate + NADP(+) = (6R)-5,10-methenyltetrahydrofolate + NADPH</text>
        <dbReference type="Rhea" id="RHEA:22812"/>
        <dbReference type="ChEBI" id="CHEBI:15636"/>
        <dbReference type="ChEBI" id="CHEBI:57455"/>
        <dbReference type="ChEBI" id="CHEBI:57783"/>
        <dbReference type="ChEBI" id="CHEBI:58349"/>
        <dbReference type="EC" id="1.5.1.5"/>
    </reaction>
</comment>
<comment type="pathway">
    <text evidence="1 9">One-carbon metabolism; tetrahydrofolate interconversion.</text>
</comment>
<accession>A0A1G2LE26</accession>
<dbReference type="PANTHER" id="PTHR48099">
    <property type="entry name" value="C-1-TETRAHYDROFOLATE SYNTHASE, CYTOPLASMIC-RELATED"/>
    <property type="match status" value="1"/>
</dbReference>
<dbReference type="InterPro" id="IPR020631">
    <property type="entry name" value="THF_DH/CycHdrlase_NAD-bd_dom"/>
</dbReference>
<comment type="similarity">
    <text evidence="9">Belongs to the tetrahydrofolate dehydrogenase/cyclohydrolase family.</text>
</comment>
<evidence type="ECO:0000256" key="4">
    <source>
        <dbReference type="ARBA" id="ARBA00022801"/>
    </source>
</evidence>
<dbReference type="Gene3D" id="3.40.50.720">
    <property type="entry name" value="NAD(P)-binding Rossmann-like Domain"/>
    <property type="match status" value="1"/>
</dbReference>
<dbReference type="PANTHER" id="PTHR48099:SF5">
    <property type="entry name" value="C-1-TETRAHYDROFOLATE SYNTHASE, CYTOPLASMIC"/>
    <property type="match status" value="1"/>
</dbReference>
<reference evidence="12 13" key="1">
    <citation type="journal article" date="2016" name="Nat. Commun.">
        <title>Thousands of microbial genomes shed light on interconnected biogeochemical processes in an aquifer system.</title>
        <authorList>
            <person name="Anantharaman K."/>
            <person name="Brown C.T."/>
            <person name="Hug L.A."/>
            <person name="Sharon I."/>
            <person name="Castelle C.J."/>
            <person name="Probst A.J."/>
            <person name="Thomas B.C."/>
            <person name="Singh A."/>
            <person name="Wilkins M.J."/>
            <person name="Karaoz U."/>
            <person name="Brodie E.L."/>
            <person name="Williams K.H."/>
            <person name="Hubbard S.S."/>
            <person name="Banfield J.F."/>
        </authorList>
    </citation>
    <scope>NUCLEOTIDE SEQUENCE [LARGE SCALE GENOMIC DNA]</scope>
</reference>
<evidence type="ECO:0000256" key="3">
    <source>
        <dbReference type="ARBA" id="ARBA00022755"/>
    </source>
</evidence>
<dbReference type="GO" id="GO:0004477">
    <property type="term" value="F:methenyltetrahydrofolate cyclohydrolase activity"/>
    <property type="evidence" value="ECO:0007669"/>
    <property type="project" value="UniProtKB-UniRule"/>
</dbReference>
<keyword evidence="5 9" id="KW-0521">NADP</keyword>
<name>A0A1G2LE26_9BACT</name>
<evidence type="ECO:0000256" key="1">
    <source>
        <dbReference type="ARBA" id="ARBA00004777"/>
    </source>
</evidence>
<dbReference type="GO" id="GO:0009086">
    <property type="term" value="P:methionine biosynthetic process"/>
    <property type="evidence" value="ECO:0007669"/>
    <property type="project" value="UniProtKB-KW"/>
</dbReference>
<dbReference type="InterPro" id="IPR036291">
    <property type="entry name" value="NAD(P)-bd_dom_sf"/>
</dbReference>
<protein>
    <recommendedName>
        <fullName evidence="9">Bifunctional protein FolD</fullName>
    </recommendedName>
    <domain>
        <recommendedName>
            <fullName evidence="9">Methylenetetrahydrofolate dehydrogenase</fullName>
            <ecNumber evidence="9">1.5.1.5</ecNumber>
        </recommendedName>
    </domain>
    <domain>
        <recommendedName>
            <fullName evidence="9">Methenyltetrahydrofolate cyclohydrolase</fullName>
            <ecNumber evidence="9">3.5.4.9</ecNumber>
        </recommendedName>
    </domain>
</protein>
<dbReference type="SUPFAM" id="SSF51735">
    <property type="entry name" value="NAD(P)-binding Rossmann-fold domains"/>
    <property type="match status" value="1"/>
</dbReference>
<dbReference type="Pfam" id="PF00763">
    <property type="entry name" value="THF_DHG_CYH"/>
    <property type="match status" value="1"/>
</dbReference>
<evidence type="ECO:0000259" key="10">
    <source>
        <dbReference type="Pfam" id="PF00763"/>
    </source>
</evidence>
<evidence type="ECO:0000256" key="5">
    <source>
        <dbReference type="ARBA" id="ARBA00022857"/>
    </source>
</evidence>
<feature type="domain" description="Tetrahydrofolate dehydrogenase/cyclohydrolase NAD(P)-binding" evidence="11">
    <location>
        <begin position="141"/>
        <end position="292"/>
    </location>
</feature>
<evidence type="ECO:0000256" key="2">
    <source>
        <dbReference type="ARBA" id="ARBA00022563"/>
    </source>
</evidence>
<dbReference type="GO" id="GO:0004488">
    <property type="term" value="F:methylenetetrahydrofolate dehydrogenase (NADP+) activity"/>
    <property type="evidence" value="ECO:0007669"/>
    <property type="project" value="UniProtKB-UniRule"/>
</dbReference>
<evidence type="ECO:0000256" key="6">
    <source>
        <dbReference type="ARBA" id="ARBA00023002"/>
    </source>
</evidence>
<evidence type="ECO:0000256" key="7">
    <source>
        <dbReference type="ARBA" id="ARBA00023167"/>
    </source>
</evidence>
<dbReference type="UniPathway" id="UPA00193"/>
<keyword evidence="7 9" id="KW-0486">Methionine biosynthesis</keyword>
<sequence>MATLMDGKALAAKILAELKAESVASKKRKPSLGMVLVGGNEATRAFIAQKKKTAEELGVDFRIYEYEPTISTNDLRKHIATVVHDADPDGLIIQLPLPAHINTQYILNAVPSEKDVDVLSARAVGNFAVGKSKILPPIVGAVQALFQEYGIDYHPKHVVVVGAGRLVGKPMAAWLASEKVSFTVVDENTADIGEFTKNADIIITGVGKPGLIIGDMIKDGAVVIDAGTSVSNQQPATSNQQEAGSRKPVAALAGDVDFDSVSQKASFITPVPGGVGPLTVVVIYKNLFTLARQ</sequence>
<dbReference type="InterPro" id="IPR000672">
    <property type="entry name" value="THF_DH/CycHdrlase"/>
</dbReference>
<dbReference type="CDD" id="cd01080">
    <property type="entry name" value="NAD_bind_m-THF_DH_Cyclohyd"/>
    <property type="match status" value="1"/>
</dbReference>
<dbReference type="EC" id="1.5.1.5" evidence="9"/>
<dbReference type="GO" id="GO:0035999">
    <property type="term" value="P:tetrahydrofolate interconversion"/>
    <property type="evidence" value="ECO:0007669"/>
    <property type="project" value="UniProtKB-UniRule"/>
</dbReference>
<feature type="binding site" evidence="9">
    <location>
        <position position="228"/>
    </location>
    <ligand>
        <name>NADP(+)</name>
        <dbReference type="ChEBI" id="CHEBI:58349"/>
    </ligand>
</feature>
<dbReference type="AlphaFoldDB" id="A0A1G2LE26"/>
<comment type="caution">
    <text evidence="9">Lacks conserved residue(s) required for the propagation of feature annotation.</text>
</comment>
<evidence type="ECO:0000313" key="13">
    <source>
        <dbReference type="Proteomes" id="UP000176705"/>
    </source>
</evidence>
<dbReference type="SUPFAM" id="SSF53223">
    <property type="entry name" value="Aminoacid dehydrogenase-like, N-terminal domain"/>
    <property type="match status" value="1"/>
</dbReference>
<evidence type="ECO:0000259" key="11">
    <source>
        <dbReference type="Pfam" id="PF02882"/>
    </source>
</evidence>
<dbReference type="STRING" id="1802280.A3B37_00875"/>
<dbReference type="GO" id="GO:0005829">
    <property type="term" value="C:cytosol"/>
    <property type="evidence" value="ECO:0007669"/>
    <property type="project" value="TreeGrafter"/>
</dbReference>
<dbReference type="InterPro" id="IPR020630">
    <property type="entry name" value="THF_DH/CycHdrlase_cat_dom"/>
</dbReference>
<dbReference type="Proteomes" id="UP000176705">
    <property type="component" value="Unassembled WGS sequence"/>
</dbReference>
<dbReference type="Gene3D" id="3.40.50.10860">
    <property type="entry name" value="Leucine Dehydrogenase, chain A, domain 1"/>
    <property type="match status" value="1"/>
</dbReference>
<comment type="caution">
    <text evidence="12">The sequence shown here is derived from an EMBL/GenBank/DDBJ whole genome shotgun (WGS) entry which is preliminary data.</text>
</comment>
<comment type="function">
    <text evidence="9">Catalyzes the oxidation of 5,10-methylenetetrahydrofolate to 5,10-methenyltetrahydrofolate and then the hydrolysis of 5,10-methenyltetrahydrofolate to 10-formyltetrahydrofolate.</text>
</comment>
<comment type="subunit">
    <text evidence="9">Homodimer.</text>
</comment>
<keyword evidence="8 9" id="KW-0511">Multifunctional enzyme</keyword>
<keyword evidence="9" id="KW-0028">Amino-acid biosynthesis</keyword>
<keyword evidence="9" id="KW-0368">Histidine biosynthesis</keyword>
<organism evidence="12 13">
    <name type="scientific">Candidatus Sungbacteria bacterium RIFCSPLOWO2_01_FULL_59_16</name>
    <dbReference type="NCBI Taxonomy" id="1802280"/>
    <lineage>
        <taxon>Bacteria</taxon>
        <taxon>Candidatus Sungiibacteriota</taxon>
    </lineage>
</organism>
<evidence type="ECO:0000313" key="12">
    <source>
        <dbReference type="EMBL" id="OHA09081.1"/>
    </source>
</evidence>
<keyword evidence="6 9" id="KW-0560">Oxidoreductase</keyword>
<keyword evidence="2 9" id="KW-0554">One-carbon metabolism</keyword>